<dbReference type="Proteomes" id="UP000198406">
    <property type="component" value="Unassembled WGS sequence"/>
</dbReference>
<evidence type="ECO:0000313" key="3">
    <source>
        <dbReference type="Proteomes" id="UP000198406"/>
    </source>
</evidence>
<proteinExistence type="predicted"/>
<name>A0A1Z5JF64_FISSO</name>
<feature type="region of interest" description="Disordered" evidence="1">
    <location>
        <begin position="73"/>
        <end position="99"/>
    </location>
</feature>
<comment type="caution">
    <text evidence="2">The sequence shown here is derived from an EMBL/GenBank/DDBJ whole genome shotgun (WGS) entry which is preliminary data.</text>
</comment>
<evidence type="ECO:0000256" key="1">
    <source>
        <dbReference type="SAM" id="MobiDB-lite"/>
    </source>
</evidence>
<sequence>MSSLSSVGSTEMNQSKVTVELSVSLSLPAEEMRDNPKSFKRWLFDYYGEEIIHAAQVQFTEEEKEKLDVTFDRRNLEPTTGGNAGPLQQHSVRSLNSFE</sequence>
<dbReference type="EMBL" id="BDSP01000053">
    <property type="protein sequence ID" value="GAX12645.1"/>
    <property type="molecule type" value="Genomic_DNA"/>
</dbReference>
<gene>
    <name evidence="2" type="ORF">FisN_13Lu116</name>
</gene>
<reference evidence="2 3" key="1">
    <citation type="journal article" date="2015" name="Plant Cell">
        <title>Oil accumulation by the oleaginous diatom Fistulifera solaris as revealed by the genome and transcriptome.</title>
        <authorList>
            <person name="Tanaka T."/>
            <person name="Maeda Y."/>
            <person name="Veluchamy A."/>
            <person name="Tanaka M."/>
            <person name="Abida H."/>
            <person name="Marechal E."/>
            <person name="Bowler C."/>
            <person name="Muto M."/>
            <person name="Sunaga Y."/>
            <person name="Tanaka M."/>
            <person name="Yoshino T."/>
            <person name="Taniguchi T."/>
            <person name="Fukuda Y."/>
            <person name="Nemoto M."/>
            <person name="Matsumoto M."/>
            <person name="Wong P.S."/>
            <person name="Aburatani S."/>
            <person name="Fujibuchi W."/>
        </authorList>
    </citation>
    <scope>NUCLEOTIDE SEQUENCE [LARGE SCALE GENOMIC DNA]</scope>
    <source>
        <strain evidence="2 3">JPCC DA0580</strain>
    </source>
</reference>
<dbReference type="AlphaFoldDB" id="A0A1Z5JF64"/>
<evidence type="ECO:0000313" key="2">
    <source>
        <dbReference type="EMBL" id="GAX12645.1"/>
    </source>
</evidence>
<dbReference type="InParanoid" id="A0A1Z5JF64"/>
<protein>
    <submittedName>
        <fullName evidence="2">Uncharacterized protein</fullName>
    </submittedName>
</protein>
<feature type="compositionally biased region" description="Polar residues" evidence="1">
    <location>
        <begin position="77"/>
        <end position="99"/>
    </location>
</feature>
<accession>A0A1Z5JF64</accession>
<keyword evidence="3" id="KW-1185">Reference proteome</keyword>
<organism evidence="2 3">
    <name type="scientific">Fistulifera solaris</name>
    <name type="common">Oleaginous diatom</name>
    <dbReference type="NCBI Taxonomy" id="1519565"/>
    <lineage>
        <taxon>Eukaryota</taxon>
        <taxon>Sar</taxon>
        <taxon>Stramenopiles</taxon>
        <taxon>Ochrophyta</taxon>
        <taxon>Bacillariophyta</taxon>
        <taxon>Bacillariophyceae</taxon>
        <taxon>Bacillariophycidae</taxon>
        <taxon>Naviculales</taxon>
        <taxon>Naviculaceae</taxon>
        <taxon>Fistulifera</taxon>
    </lineage>
</organism>